<evidence type="ECO:0000313" key="1">
    <source>
        <dbReference type="EMBL" id="GAA2174652.1"/>
    </source>
</evidence>
<sequence length="79" mass="9041">MSSKLGPSDPFPEDLSELALTEVEILNSKVHRELDLEYVRDGTPSFETEIRKEELTDELDRRDAELDEQDAPLIRLVQG</sequence>
<dbReference type="RefSeq" id="WP_277359932.1">
    <property type="nucleotide sequence ID" value="NZ_BAAAON010000001.1"/>
</dbReference>
<protein>
    <submittedName>
        <fullName evidence="1">Uncharacterized protein</fullName>
    </submittedName>
</protein>
<dbReference type="Proteomes" id="UP001500974">
    <property type="component" value="Unassembled WGS sequence"/>
</dbReference>
<accession>A0ABP5MJ29</accession>
<proteinExistence type="predicted"/>
<name>A0ABP5MJ29_9MICC</name>
<evidence type="ECO:0000313" key="2">
    <source>
        <dbReference type="Proteomes" id="UP001500974"/>
    </source>
</evidence>
<organism evidence="1 2">
    <name type="scientific">Arthrobacter parietis</name>
    <dbReference type="NCBI Taxonomy" id="271434"/>
    <lineage>
        <taxon>Bacteria</taxon>
        <taxon>Bacillati</taxon>
        <taxon>Actinomycetota</taxon>
        <taxon>Actinomycetes</taxon>
        <taxon>Micrococcales</taxon>
        <taxon>Micrococcaceae</taxon>
        <taxon>Arthrobacter</taxon>
    </lineage>
</organism>
<comment type="caution">
    <text evidence="1">The sequence shown here is derived from an EMBL/GenBank/DDBJ whole genome shotgun (WGS) entry which is preliminary data.</text>
</comment>
<reference evidence="2" key="1">
    <citation type="journal article" date="2019" name="Int. J. Syst. Evol. Microbiol.">
        <title>The Global Catalogue of Microorganisms (GCM) 10K type strain sequencing project: providing services to taxonomists for standard genome sequencing and annotation.</title>
        <authorList>
            <consortium name="The Broad Institute Genomics Platform"/>
            <consortium name="The Broad Institute Genome Sequencing Center for Infectious Disease"/>
            <person name="Wu L."/>
            <person name="Ma J."/>
        </authorList>
    </citation>
    <scope>NUCLEOTIDE SEQUENCE [LARGE SCALE GENOMIC DNA]</scope>
    <source>
        <strain evidence="2">JCM 14917</strain>
    </source>
</reference>
<gene>
    <name evidence="1" type="ORF">GCM10009784_13850</name>
</gene>
<keyword evidence="2" id="KW-1185">Reference proteome</keyword>
<dbReference type="EMBL" id="BAAAON010000001">
    <property type="protein sequence ID" value="GAA2174652.1"/>
    <property type="molecule type" value="Genomic_DNA"/>
</dbReference>